<evidence type="ECO:0000313" key="3">
    <source>
        <dbReference type="Proteomes" id="UP001500427"/>
    </source>
</evidence>
<evidence type="ECO:0000313" key="2">
    <source>
        <dbReference type="EMBL" id="GAA5022784.1"/>
    </source>
</evidence>
<keyword evidence="3" id="KW-1185">Reference proteome</keyword>
<reference evidence="3" key="1">
    <citation type="journal article" date="2019" name="Int. J. Syst. Evol. Microbiol.">
        <title>The Global Catalogue of Microorganisms (GCM) 10K type strain sequencing project: providing services to taxonomists for standard genome sequencing and annotation.</title>
        <authorList>
            <consortium name="The Broad Institute Genomics Platform"/>
            <consortium name="The Broad Institute Genome Sequencing Center for Infectious Disease"/>
            <person name="Wu L."/>
            <person name="Ma J."/>
        </authorList>
    </citation>
    <scope>NUCLEOTIDE SEQUENCE [LARGE SCALE GENOMIC DNA]</scope>
    <source>
        <strain evidence="3">JCM 17687</strain>
    </source>
</reference>
<dbReference type="InterPro" id="IPR036514">
    <property type="entry name" value="SGNH_hydro_sf"/>
</dbReference>
<dbReference type="Proteomes" id="UP001500427">
    <property type="component" value="Unassembled WGS sequence"/>
</dbReference>
<dbReference type="Gene3D" id="3.40.50.1110">
    <property type="entry name" value="SGNH hydrolase"/>
    <property type="match status" value="1"/>
</dbReference>
<comment type="caution">
    <text evidence="2">The sequence shown here is derived from an EMBL/GenBank/DDBJ whole genome shotgun (WGS) entry which is preliminary data.</text>
</comment>
<dbReference type="RefSeq" id="WP_345506677.1">
    <property type="nucleotide sequence ID" value="NZ_BAABIW010000009.1"/>
</dbReference>
<name>A0ABP9J8W3_9MICO</name>
<organism evidence="2 3">
    <name type="scientific">Terrabacter aeriphilus</name>
    <dbReference type="NCBI Taxonomy" id="515662"/>
    <lineage>
        <taxon>Bacteria</taxon>
        <taxon>Bacillati</taxon>
        <taxon>Actinomycetota</taxon>
        <taxon>Actinomycetes</taxon>
        <taxon>Micrococcales</taxon>
        <taxon>Intrasporangiaceae</taxon>
        <taxon>Terrabacter</taxon>
    </lineage>
</organism>
<dbReference type="SUPFAM" id="SSF52266">
    <property type="entry name" value="SGNH hydrolase"/>
    <property type="match status" value="1"/>
</dbReference>
<protein>
    <recommendedName>
        <fullName evidence="4">GDSL-like lipase/acylhydrolase family protein</fullName>
    </recommendedName>
</protein>
<feature type="compositionally biased region" description="Low complexity" evidence="1">
    <location>
        <begin position="37"/>
        <end position="77"/>
    </location>
</feature>
<sequence>MRRSRGRDLALGVAAVLANVLLVLGVVALATGRFSQSGGTPPTATTSRPATTGPTTASPSPSTSTSTTPATPATPAAPAISTLLGSGRDATLVVLGDGTGDEAGEWVSAFAEQAGDSHRVTLRGLDPNDPTQYASKEKIGAAGPTLTIWNGSRTGVTADYPAKRLDFLAPRTPDAVLLSFGRDDTASGITAGLESTYRAVTARWPGVAVGVVLQGQDRDDAIGPVRTATRAWADSHGLPTVDVAAAFSAAGDPNTFVSVVDPPSTNAKGGRLWARTVLTALGGVAP</sequence>
<feature type="region of interest" description="Disordered" evidence="1">
    <location>
        <begin position="33"/>
        <end position="77"/>
    </location>
</feature>
<dbReference type="EMBL" id="BAABIW010000009">
    <property type="protein sequence ID" value="GAA5022784.1"/>
    <property type="molecule type" value="Genomic_DNA"/>
</dbReference>
<accession>A0ABP9J8W3</accession>
<gene>
    <name evidence="2" type="ORF">GCM10023258_13400</name>
</gene>
<proteinExistence type="predicted"/>
<evidence type="ECO:0008006" key="4">
    <source>
        <dbReference type="Google" id="ProtNLM"/>
    </source>
</evidence>
<evidence type="ECO:0000256" key="1">
    <source>
        <dbReference type="SAM" id="MobiDB-lite"/>
    </source>
</evidence>